<feature type="region of interest" description="Disordered" evidence="1">
    <location>
        <begin position="1"/>
        <end position="20"/>
    </location>
</feature>
<name>A0ABV3REQ7_9SPHN</name>
<evidence type="ECO:0000313" key="3">
    <source>
        <dbReference type="Proteomes" id="UP001556118"/>
    </source>
</evidence>
<evidence type="ECO:0000256" key="1">
    <source>
        <dbReference type="SAM" id="MobiDB-lite"/>
    </source>
</evidence>
<gene>
    <name evidence="2" type="ORF">ABUH87_15665</name>
</gene>
<dbReference type="Proteomes" id="UP001556118">
    <property type="component" value="Unassembled WGS sequence"/>
</dbReference>
<keyword evidence="3" id="KW-1185">Reference proteome</keyword>
<comment type="caution">
    <text evidence="2">The sequence shown here is derived from an EMBL/GenBank/DDBJ whole genome shotgun (WGS) entry which is preliminary data.</text>
</comment>
<evidence type="ECO:0000313" key="2">
    <source>
        <dbReference type="EMBL" id="MEW9856577.1"/>
    </source>
</evidence>
<sequence length="92" mass="9769">MTYTTSSVRPAEPTQSRRPSALFRYIEDLQGEAPRGSVLDAGDVADRALAAALAVQGENLRARALNQIARGGRLKSGYDDVLAAERLPGAAE</sequence>
<accession>A0ABV3REQ7</accession>
<proteinExistence type="predicted"/>
<reference evidence="2 3" key="1">
    <citation type="submission" date="2024-06" db="EMBL/GenBank/DDBJ databases">
        <title>Novosphingobium rhizovicinus M1R2S20.</title>
        <authorList>
            <person name="Sun J.-Q."/>
        </authorList>
    </citation>
    <scope>NUCLEOTIDE SEQUENCE [LARGE SCALE GENOMIC DNA]</scope>
    <source>
        <strain evidence="2 3">M1R2S20</strain>
    </source>
</reference>
<organism evidence="2 3">
    <name type="scientific">Novosphingobium rhizovicinum</name>
    <dbReference type="NCBI Taxonomy" id="3228928"/>
    <lineage>
        <taxon>Bacteria</taxon>
        <taxon>Pseudomonadati</taxon>
        <taxon>Pseudomonadota</taxon>
        <taxon>Alphaproteobacteria</taxon>
        <taxon>Sphingomonadales</taxon>
        <taxon>Sphingomonadaceae</taxon>
        <taxon>Novosphingobium</taxon>
    </lineage>
</organism>
<dbReference type="RefSeq" id="WP_367775036.1">
    <property type="nucleotide sequence ID" value="NZ_JBFNXR010000052.1"/>
</dbReference>
<dbReference type="EMBL" id="JBFNXR010000052">
    <property type="protein sequence ID" value="MEW9856577.1"/>
    <property type="molecule type" value="Genomic_DNA"/>
</dbReference>
<protein>
    <submittedName>
        <fullName evidence="2">Uncharacterized protein</fullName>
    </submittedName>
</protein>
<feature type="compositionally biased region" description="Polar residues" evidence="1">
    <location>
        <begin position="1"/>
        <end position="18"/>
    </location>
</feature>